<organism evidence="13 14">
    <name type="scientific">Mycobacterium intracellulare subsp. chimaera</name>
    <dbReference type="NCBI Taxonomy" id="222805"/>
    <lineage>
        <taxon>Bacteria</taxon>
        <taxon>Bacillati</taxon>
        <taxon>Actinomycetota</taxon>
        <taxon>Actinomycetes</taxon>
        <taxon>Mycobacteriales</taxon>
        <taxon>Mycobacteriaceae</taxon>
        <taxon>Mycobacterium</taxon>
        <taxon>Mycobacterium avium complex (MAC)</taxon>
    </lineage>
</organism>
<sequence>MSRPAPPVLTVQSEWSQRSFAPGHDIVVGSDLRADMRVAHPLIARAHLLLRFDGAKWIAIDNGSPSGVFVNGHRVRAVDIHDRQSLNLARPDGPRLSFGIGRHDGAVGQLPPTLEAVPVIAPPGAPKTARPEPPRRPGVPPPRIARPQPAPPRYPPAGQPPRAPHPAPQPAGLQPLTEIGAQTLEASGFDSANLRRAVQRSRSRLGAPPAGAAVIGRAEDSDIVISDVLASRHHAYLVPGPTGMEIHDAQSINGTFVNGTRILSAPLTEGDVVTIGNVDLVFNGEILLRRAEAATRTGGLEVREVDFHVDNKRLIQKVSLTARPGTLTALIGGSGAGKSTLSRLIAGATCPTSGSITFEGHDIHAQFASLRSRIGMVPQDDVVHRQLTVTQALNYAAELRLPTDTSKSDRAQVVAQVIEELGLTKHADTRVDKLSGGQRKRASVALELLTGPSLLILDEPTSGLDPALDLQVMTMLRQLADAGRVVLVVTHSLSYLDLCDQVLLMAPGGKIAYCGPPGDIEATMGTTNWAKIFGMVGADPDEANRRFLAQAKPPPPVSDADKPADLGAPARSSTWRQFSTIARRQVRLIVADRAYFIFLALLPFVMGALALTVPGSTGFRVADPNGDGSDEPGSVLMLLTMAAVFMGTALTIRDLIGERPIFRREQAVGLSTKAYLLAKMAVFFVFAIVQSTIATTITILGKGAPTRPALLLGSATLELYVATAAMCVAAAMIGLVLSSLARSNEQIMPLLVVSLMLQLVLCGGMVPVTDRIGLDQMSWAVPSRWGYAAQASTVDLWTIEPGPLAPKDRHFKHTAGTWLFDVGMLVLLTVVYAGIVGWRSRLKRH</sequence>
<evidence type="ECO:0000256" key="2">
    <source>
        <dbReference type="ARBA" id="ARBA00022448"/>
    </source>
</evidence>
<feature type="domain" description="ABC transporter" evidence="12">
    <location>
        <begin position="300"/>
        <end position="532"/>
    </location>
</feature>
<dbReference type="PANTHER" id="PTHR48041:SF139">
    <property type="entry name" value="PROTEIN SCARLET"/>
    <property type="match status" value="1"/>
</dbReference>
<gene>
    <name evidence="13" type="ORF">QRB35_06620</name>
</gene>
<evidence type="ECO:0000256" key="7">
    <source>
        <dbReference type="ARBA" id="ARBA00022989"/>
    </source>
</evidence>
<dbReference type="PROSITE" id="PS00211">
    <property type="entry name" value="ABC_TRANSPORTER_1"/>
    <property type="match status" value="1"/>
</dbReference>
<keyword evidence="5" id="KW-0547">Nucleotide-binding</keyword>
<evidence type="ECO:0000256" key="10">
    <source>
        <dbReference type="SAM" id="Phobius"/>
    </source>
</evidence>
<dbReference type="InterPro" id="IPR008984">
    <property type="entry name" value="SMAD_FHA_dom_sf"/>
</dbReference>
<feature type="transmembrane region" description="Helical" evidence="10">
    <location>
        <begin position="676"/>
        <end position="699"/>
    </location>
</feature>
<evidence type="ECO:0000259" key="11">
    <source>
        <dbReference type="PROSITE" id="PS50006"/>
    </source>
</evidence>
<feature type="region of interest" description="Disordered" evidence="9">
    <location>
        <begin position="116"/>
        <end position="174"/>
    </location>
</feature>
<dbReference type="Pfam" id="PF01061">
    <property type="entry name" value="ABC2_membrane"/>
    <property type="match status" value="1"/>
</dbReference>
<keyword evidence="2" id="KW-0813">Transport</keyword>
<dbReference type="PROSITE" id="PS50006">
    <property type="entry name" value="FHA_DOMAIN"/>
    <property type="match status" value="2"/>
</dbReference>
<keyword evidence="4 10" id="KW-0812">Transmembrane</keyword>
<feature type="compositionally biased region" description="Pro residues" evidence="9">
    <location>
        <begin position="136"/>
        <end position="169"/>
    </location>
</feature>
<evidence type="ECO:0000256" key="3">
    <source>
        <dbReference type="ARBA" id="ARBA00022553"/>
    </source>
</evidence>
<comment type="subcellular location">
    <subcellularLocation>
        <location evidence="1">Membrane</location>
        <topology evidence="1">Multi-pass membrane protein</topology>
    </subcellularLocation>
</comment>
<feature type="domain" description="FHA" evidence="11">
    <location>
        <begin position="213"/>
        <end position="262"/>
    </location>
</feature>
<evidence type="ECO:0000256" key="6">
    <source>
        <dbReference type="ARBA" id="ARBA00022840"/>
    </source>
</evidence>
<keyword evidence="14" id="KW-1185">Reference proteome</keyword>
<evidence type="ECO:0000313" key="13">
    <source>
        <dbReference type="EMBL" id="MDM3925697.1"/>
    </source>
</evidence>
<feature type="domain" description="FHA" evidence="11">
    <location>
        <begin position="26"/>
        <end position="75"/>
    </location>
</feature>
<evidence type="ECO:0000256" key="1">
    <source>
        <dbReference type="ARBA" id="ARBA00004141"/>
    </source>
</evidence>
<feature type="transmembrane region" description="Helical" evidence="10">
    <location>
        <begin position="747"/>
        <end position="768"/>
    </location>
</feature>
<evidence type="ECO:0000256" key="4">
    <source>
        <dbReference type="ARBA" id="ARBA00022692"/>
    </source>
</evidence>
<feature type="transmembrane region" description="Helical" evidence="10">
    <location>
        <begin position="594"/>
        <end position="615"/>
    </location>
</feature>
<feature type="transmembrane region" description="Helical" evidence="10">
    <location>
        <begin position="719"/>
        <end position="740"/>
    </location>
</feature>
<dbReference type="Proteomes" id="UP001529272">
    <property type="component" value="Unassembled WGS sequence"/>
</dbReference>
<evidence type="ECO:0000256" key="8">
    <source>
        <dbReference type="ARBA" id="ARBA00023136"/>
    </source>
</evidence>
<dbReference type="InterPro" id="IPR027417">
    <property type="entry name" value="P-loop_NTPase"/>
</dbReference>
<dbReference type="InterPro" id="IPR013525">
    <property type="entry name" value="ABC2_TM"/>
</dbReference>
<dbReference type="InterPro" id="IPR003593">
    <property type="entry name" value="AAA+_ATPase"/>
</dbReference>
<dbReference type="InterPro" id="IPR050352">
    <property type="entry name" value="ABCG_transporters"/>
</dbReference>
<keyword evidence="6 13" id="KW-0067">ATP-binding</keyword>
<dbReference type="SUPFAM" id="SSF49879">
    <property type="entry name" value="SMAD/FHA domain"/>
    <property type="match status" value="2"/>
</dbReference>
<keyword evidence="8 10" id="KW-0472">Membrane</keyword>
<evidence type="ECO:0000313" key="14">
    <source>
        <dbReference type="Proteomes" id="UP001529272"/>
    </source>
</evidence>
<reference evidence="14" key="1">
    <citation type="submission" date="2023-06" db="EMBL/GenBank/DDBJ databases">
        <title>Itaconate inhibition of nontuberculous mycobacteria.</title>
        <authorList>
            <person name="Spilker T."/>
        </authorList>
    </citation>
    <scope>NUCLEOTIDE SEQUENCE [LARGE SCALE GENOMIC DNA]</scope>
    <source>
        <strain evidence="14">FLAC1071</strain>
    </source>
</reference>
<evidence type="ECO:0000256" key="5">
    <source>
        <dbReference type="ARBA" id="ARBA00022741"/>
    </source>
</evidence>
<comment type="caution">
    <text evidence="13">The sequence shown here is derived from an EMBL/GenBank/DDBJ whole genome shotgun (WGS) entry which is preliminary data.</text>
</comment>
<dbReference type="PROSITE" id="PS50893">
    <property type="entry name" value="ABC_TRANSPORTER_2"/>
    <property type="match status" value="1"/>
</dbReference>
<name>A0ABT7NXD5_MYCIT</name>
<dbReference type="SMART" id="SM00382">
    <property type="entry name" value="AAA"/>
    <property type="match status" value="1"/>
</dbReference>
<dbReference type="PANTHER" id="PTHR48041">
    <property type="entry name" value="ABC TRANSPORTER G FAMILY MEMBER 28"/>
    <property type="match status" value="1"/>
</dbReference>
<dbReference type="SMART" id="SM00240">
    <property type="entry name" value="FHA"/>
    <property type="match status" value="2"/>
</dbReference>
<dbReference type="Pfam" id="PF00498">
    <property type="entry name" value="FHA"/>
    <property type="match status" value="2"/>
</dbReference>
<dbReference type="Pfam" id="PF00005">
    <property type="entry name" value="ABC_tran"/>
    <property type="match status" value="1"/>
</dbReference>
<reference evidence="13 14" key="2">
    <citation type="submission" date="2023-06" db="EMBL/GenBank/DDBJ databases">
        <title>Itaconate inhibition of nontuberculous mycobacteria.</title>
        <authorList>
            <person name="Breen P."/>
            <person name="Zimbric M."/>
            <person name="Caverly L."/>
        </authorList>
    </citation>
    <scope>NUCLEOTIDE SEQUENCE [LARGE SCALE GENOMIC DNA]</scope>
    <source>
        <strain evidence="13 14">FLAC1071</strain>
    </source>
</reference>
<accession>A0ABT7NXD5</accession>
<evidence type="ECO:0000259" key="12">
    <source>
        <dbReference type="PROSITE" id="PS50893"/>
    </source>
</evidence>
<dbReference type="InterPro" id="IPR017871">
    <property type="entry name" value="ABC_transporter-like_CS"/>
</dbReference>
<dbReference type="Gene3D" id="2.60.200.20">
    <property type="match status" value="2"/>
</dbReference>
<protein>
    <submittedName>
        <fullName evidence="13">ATP-binding cassette domain-containing protein</fullName>
    </submittedName>
</protein>
<dbReference type="SUPFAM" id="SSF52540">
    <property type="entry name" value="P-loop containing nucleoside triphosphate hydrolases"/>
    <property type="match status" value="1"/>
</dbReference>
<keyword evidence="3" id="KW-0597">Phosphoprotein</keyword>
<dbReference type="Gene3D" id="3.40.50.300">
    <property type="entry name" value="P-loop containing nucleotide triphosphate hydrolases"/>
    <property type="match status" value="1"/>
</dbReference>
<feature type="transmembrane region" description="Helical" evidence="10">
    <location>
        <begin position="818"/>
        <end position="838"/>
    </location>
</feature>
<feature type="transmembrane region" description="Helical" evidence="10">
    <location>
        <begin position="635"/>
        <end position="656"/>
    </location>
</feature>
<feature type="region of interest" description="Disordered" evidence="9">
    <location>
        <begin position="550"/>
        <end position="571"/>
    </location>
</feature>
<dbReference type="InterPro" id="IPR000253">
    <property type="entry name" value="FHA_dom"/>
</dbReference>
<evidence type="ECO:0000256" key="9">
    <source>
        <dbReference type="SAM" id="MobiDB-lite"/>
    </source>
</evidence>
<dbReference type="InterPro" id="IPR003439">
    <property type="entry name" value="ABC_transporter-like_ATP-bd"/>
</dbReference>
<proteinExistence type="predicted"/>
<dbReference type="EMBL" id="JASZZX010000003">
    <property type="protein sequence ID" value="MDM3925697.1"/>
    <property type="molecule type" value="Genomic_DNA"/>
</dbReference>
<keyword evidence="7 10" id="KW-1133">Transmembrane helix</keyword>
<dbReference type="GO" id="GO:0005524">
    <property type="term" value="F:ATP binding"/>
    <property type="evidence" value="ECO:0007669"/>
    <property type="project" value="UniProtKB-KW"/>
</dbReference>